<reference evidence="1 2" key="1">
    <citation type="submission" date="2021-06" db="EMBL/GenBank/DDBJ databases">
        <title>Caerostris darwini draft genome.</title>
        <authorList>
            <person name="Kono N."/>
            <person name="Arakawa K."/>
        </authorList>
    </citation>
    <scope>NUCLEOTIDE SEQUENCE [LARGE SCALE GENOMIC DNA]</scope>
</reference>
<accession>A0AAV4X1E6</accession>
<proteinExistence type="predicted"/>
<dbReference type="EMBL" id="BPLQ01015482">
    <property type="protein sequence ID" value="GIY88343.1"/>
    <property type="molecule type" value="Genomic_DNA"/>
</dbReference>
<protein>
    <submittedName>
        <fullName evidence="1">Uncharacterized protein</fullName>
    </submittedName>
</protein>
<comment type="caution">
    <text evidence="1">The sequence shown here is derived from an EMBL/GenBank/DDBJ whole genome shotgun (WGS) entry which is preliminary data.</text>
</comment>
<name>A0AAV4X1E6_9ARAC</name>
<evidence type="ECO:0000313" key="2">
    <source>
        <dbReference type="Proteomes" id="UP001054837"/>
    </source>
</evidence>
<keyword evidence="2" id="KW-1185">Reference proteome</keyword>
<sequence>MTALIKASWGPGATKDLGISTATSSLTERNETKRKTIANQNFKFFSRWRFVFLFHSGLSFKLCSKNIKRNATREIHMEGTLLYARNG</sequence>
<organism evidence="1 2">
    <name type="scientific">Caerostris darwini</name>
    <dbReference type="NCBI Taxonomy" id="1538125"/>
    <lineage>
        <taxon>Eukaryota</taxon>
        <taxon>Metazoa</taxon>
        <taxon>Ecdysozoa</taxon>
        <taxon>Arthropoda</taxon>
        <taxon>Chelicerata</taxon>
        <taxon>Arachnida</taxon>
        <taxon>Araneae</taxon>
        <taxon>Araneomorphae</taxon>
        <taxon>Entelegynae</taxon>
        <taxon>Araneoidea</taxon>
        <taxon>Araneidae</taxon>
        <taxon>Caerostris</taxon>
    </lineage>
</organism>
<dbReference type="AlphaFoldDB" id="A0AAV4X1E6"/>
<dbReference type="Proteomes" id="UP001054837">
    <property type="component" value="Unassembled WGS sequence"/>
</dbReference>
<gene>
    <name evidence="1" type="ORF">CDAR_219701</name>
</gene>
<evidence type="ECO:0000313" key="1">
    <source>
        <dbReference type="EMBL" id="GIY88343.1"/>
    </source>
</evidence>